<feature type="domain" description="Capsule synthesis protein CapA" evidence="2">
    <location>
        <begin position="200"/>
        <end position="448"/>
    </location>
</feature>
<dbReference type="PATRIC" id="fig|1125725.3.peg.794"/>
<protein>
    <submittedName>
        <fullName evidence="3">Bacterial capsule synthesis protein</fullName>
    </submittedName>
</protein>
<comment type="similarity">
    <text evidence="1">Belongs to the CapA family.</text>
</comment>
<dbReference type="Pfam" id="PF09587">
    <property type="entry name" value="PGA_cap"/>
    <property type="match status" value="1"/>
</dbReference>
<dbReference type="AlphaFoldDB" id="U1GXK3"/>
<dbReference type="CDD" id="cd07381">
    <property type="entry name" value="MPP_CapA"/>
    <property type="match status" value="1"/>
</dbReference>
<evidence type="ECO:0000313" key="3">
    <source>
        <dbReference type="EMBL" id="ERF61289.1"/>
    </source>
</evidence>
<dbReference type="PANTHER" id="PTHR33393">
    <property type="entry name" value="POLYGLUTAMINE SYNTHESIS ACCESSORY PROTEIN RV0574C-RELATED"/>
    <property type="match status" value="1"/>
</dbReference>
<evidence type="ECO:0000256" key="1">
    <source>
        <dbReference type="ARBA" id="ARBA00005662"/>
    </source>
</evidence>
<organism evidence="3 4">
    <name type="scientific">Treponema socranskii subsp. socranskii VPI DR56BR1116 = ATCC 35536</name>
    <dbReference type="NCBI Taxonomy" id="1125725"/>
    <lineage>
        <taxon>Bacteria</taxon>
        <taxon>Pseudomonadati</taxon>
        <taxon>Spirochaetota</taxon>
        <taxon>Spirochaetia</taxon>
        <taxon>Spirochaetales</taxon>
        <taxon>Treponemataceae</taxon>
        <taxon>Treponema</taxon>
    </lineage>
</organism>
<dbReference type="eggNOG" id="COG2843">
    <property type="taxonomic scope" value="Bacteria"/>
</dbReference>
<dbReference type="InterPro" id="IPR029052">
    <property type="entry name" value="Metallo-depent_PP-like"/>
</dbReference>
<dbReference type="SUPFAM" id="SSF56300">
    <property type="entry name" value="Metallo-dependent phosphatases"/>
    <property type="match status" value="1"/>
</dbReference>
<dbReference type="InterPro" id="IPR019079">
    <property type="entry name" value="Capsule_synth_CapA"/>
</dbReference>
<gene>
    <name evidence="3" type="ORF">HMPREF1325_1980</name>
</gene>
<accession>U1GXK3</accession>
<dbReference type="Proteomes" id="UP000016412">
    <property type="component" value="Unassembled WGS sequence"/>
</dbReference>
<reference evidence="3 4" key="1">
    <citation type="submission" date="2013-08" db="EMBL/GenBank/DDBJ databases">
        <authorList>
            <person name="Durkin A.S."/>
            <person name="Haft D.R."/>
            <person name="McCorrison J."/>
            <person name="Torralba M."/>
            <person name="Gillis M."/>
            <person name="Haft D.H."/>
            <person name="Methe B."/>
            <person name="Sutton G."/>
            <person name="Nelson K.E."/>
        </authorList>
    </citation>
    <scope>NUCLEOTIDE SEQUENCE [LARGE SCALE GENOMIC DNA]</scope>
    <source>
        <strain evidence="3 4">VPI DR56BR1116</strain>
    </source>
</reference>
<evidence type="ECO:0000259" key="2">
    <source>
        <dbReference type="SMART" id="SM00854"/>
    </source>
</evidence>
<dbReference type="EMBL" id="AUZJ01000014">
    <property type="protein sequence ID" value="ERF61289.1"/>
    <property type="molecule type" value="Genomic_DNA"/>
</dbReference>
<comment type="caution">
    <text evidence="3">The sequence shown here is derived from an EMBL/GenBank/DDBJ whole genome shotgun (WGS) entry which is preliminary data.</text>
</comment>
<name>U1GXK3_TRESO</name>
<proteinExistence type="inferred from homology"/>
<dbReference type="PANTHER" id="PTHR33393:SF13">
    <property type="entry name" value="PGA BIOSYNTHESIS PROTEIN CAPA"/>
    <property type="match status" value="1"/>
</dbReference>
<dbReference type="STRING" id="1125725.HMPREF1325_1980"/>
<sequence>MMYPKKMRAIFFAFASLFFIVLIVRAFRPARLFVRVSDALYESYKAKFEAVQSEKLSFRFIKESENMRPSFFGAVPVTIGHISERTEVPIAKEERGENEVYYLLSETELLPSVKADFANDGTPQASLLSPDASVSFSEAASMPEGNRTLPVDGVYAGSEGYALSVKRYAVCVSYDKRYAEKFTAFCEAVFAPKSASACKTIFVASVGDIMVARGVQEILIGRPDGLETVFGNTLSVLQKNDITIGNLEGVVTSSKNNAVKTYTFRFDERVLPHLKDAGFDYLMQANNHAYDFGEEGFKDTLAAFEKYGIPTSGAGHNADEAKKFYHKTVGNTTFAIISCGAFPVERSGFNGKTTATATDTRAGILWQSDELLESVKKEKDAGAFVIVNVHGGEEYRFTPTQSQRRLYEALCSAGADVVFGSHPHVLQSVEWYGKSLIVYSLGNFLFNGMEGMPGATESEIVRLGIVDKRIAYCEIYKAELKGKTVTLKRRTDAVK</sequence>
<evidence type="ECO:0000313" key="4">
    <source>
        <dbReference type="Proteomes" id="UP000016412"/>
    </source>
</evidence>
<dbReference type="InterPro" id="IPR052169">
    <property type="entry name" value="CW_Biosynth-Accessory"/>
</dbReference>
<dbReference type="Gene3D" id="3.60.21.10">
    <property type="match status" value="1"/>
</dbReference>
<dbReference type="SMART" id="SM00854">
    <property type="entry name" value="PGA_cap"/>
    <property type="match status" value="1"/>
</dbReference>